<reference evidence="2 3" key="1">
    <citation type="submission" date="2018-02" db="EMBL/GenBank/DDBJ databases">
        <title>Genome sequence of the basidiomycete white-rot fungus Phlebia centrifuga.</title>
        <authorList>
            <person name="Granchi Z."/>
            <person name="Peng M."/>
            <person name="de Vries R.P."/>
            <person name="Hilden K."/>
            <person name="Makela M.R."/>
            <person name="Grigoriev I."/>
            <person name="Riley R."/>
        </authorList>
    </citation>
    <scope>NUCLEOTIDE SEQUENCE [LARGE SCALE GENOMIC DNA]</scope>
    <source>
        <strain evidence="2 3">FBCC195</strain>
    </source>
</reference>
<evidence type="ECO:0000313" key="3">
    <source>
        <dbReference type="Proteomes" id="UP000186601"/>
    </source>
</evidence>
<evidence type="ECO:0000256" key="1">
    <source>
        <dbReference type="SAM" id="MobiDB-lite"/>
    </source>
</evidence>
<proteinExistence type="predicted"/>
<dbReference type="AlphaFoldDB" id="A0A2R6RIM5"/>
<dbReference type="Proteomes" id="UP000186601">
    <property type="component" value="Unassembled WGS sequence"/>
</dbReference>
<organism evidence="2 3">
    <name type="scientific">Hermanssonia centrifuga</name>
    <dbReference type="NCBI Taxonomy" id="98765"/>
    <lineage>
        <taxon>Eukaryota</taxon>
        <taxon>Fungi</taxon>
        <taxon>Dikarya</taxon>
        <taxon>Basidiomycota</taxon>
        <taxon>Agaricomycotina</taxon>
        <taxon>Agaricomycetes</taxon>
        <taxon>Polyporales</taxon>
        <taxon>Meruliaceae</taxon>
        <taxon>Hermanssonia</taxon>
    </lineage>
</organism>
<name>A0A2R6RIM5_9APHY</name>
<protein>
    <submittedName>
        <fullName evidence="2">Uncharacterized protein</fullName>
    </submittedName>
</protein>
<gene>
    <name evidence="2" type="ORF">PHLCEN_2v2638</name>
</gene>
<accession>A0A2R6RIM5</accession>
<keyword evidence="3" id="KW-1185">Reference proteome</keyword>
<evidence type="ECO:0000313" key="2">
    <source>
        <dbReference type="EMBL" id="PSS29871.1"/>
    </source>
</evidence>
<sequence>MPSLSGKAKKAYTAAYTKAEYKKYIDKDGSIHGCVPDLISLEDSMLMTYTHLPSHDVESIFWTLTVLLLRARPLHADEERELPFITRKAWHILENHHIDSSPRGNVWHSGDGREFILHWNPDQWTAAFHPALSSLAPLLYKMAQQVRPEYCLFTYRPRPEHLHEAMRRLLLEQLVNMKDDILLDTDSRHDSDRKHSDDSSDTIQTAGRASKRSKTHQ</sequence>
<dbReference type="OrthoDB" id="2749652at2759"/>
<feature type="region of interest" description="Disordered" evidence="1">
    <location>
        <begin position="186"/>
        <end position="217"/>
    </location>
</feature>
<comment type="caution">
    <text evidence="2">The sequence shown here is derived from an EMBL/GenBank/DDBJ whole genome shotgun (WGS) entry which is preliminary data.</text>
</comment>
<dbReference type="EMBL" id="MLYV02000248">
    <property type="protein sequence ID" value="PSS29871.1"/>
    <property type="molecule type" value="Genomic_DNA"/>
</dbReference>
<feature type="compositionally biased region" description="Basic and acidic residues" evidence="1">
    <location>
        <begin position="186"/>
        <end position="198"/>
    </location>
</feature>